<evidence type="ECO:0000313" key="3">
    <source>
        <dbReference type="Proteomes" id="UP000239576"/>
    </source>
</evidence>
<gene>
    <name evidence="2" type="ORF">C7B82_21260</name>
</gene>
<dbReference type="AlphaFoldDB" id="A0A2T1DZV9"/>
<name>A0A2T1DZV9_9CYAN</name>
<dbReference type="RefSeq" id="WP_106258395.1">
    <property type="nucleotide sequence ID" value="NZ_CAWNSW010000166.1"/>
</dbReference>
<reference evidence="2 3" key="2">
    <citation type="submission" date="2018-03" db="EMBL/GenBank/DDBJ databases">
        <title>The ancient ancestry and fast evolution of plastids.</title>
        <authorList>
            <person name="Moore K.R."/>
            <person name="Magnabosco C."/>
            <person name="Momper L."/>
            <person name="Gold D.A."/>
            <person name="Bosak T."/>
            <person name="Fournier G.P."/>
        </authorList>
    </citation>
    <scope>NUCLEOTIDE SEQUENCE [LARGE SCALE GENOMIC DNA]</scope>
    <source>
        <strain evidence="2 3">ULC18</strain>
    </source>
</reference>
<comment type="caution">
    <text evidence="2">The sequence shown here is derived from an EMBL/GenBank/DDBJ whole genome shotgun (WGS) entry which is preliminary data.</text>
</comment>
<dbReference type="Gene3D" id="3.40.50.1460">
    <property type="match status" value="1"/>
</dbReference>
<dbReference type="PANTHER" id="PTHR22576">
    <property type="entry name" value="MUCOSA ASSOCIATED LYMPHOID TISSUE LYMPHOMA TRANSLOCATION PROTEIN 1/PARACASPASE"/>
    <property type="match status" value="1"/>
</dbReference>
<feature type="domain" description="Peptidase C14 caspase" evidence="1">
    <location>
        <begin position="3"/>
        <end position="149"/>
    </location>
</feature>
<dbReference type="GO" id="GO:0004197">
    <property type="term" value="F:cysteine-type endopeptidase activity"/>
    <property type="evidence" value="ECO:0007669"/>
    <property type="project" value="InterPro"/>
</dbReference>
<proteinExistence type="predicted"/>
<dbReference type="Proteomes" id="UP000239576">
    <property type="component" value="Unassembled WGS sequence"/>
</dbReference>
<evidence type="ECO:0000313" key="2">
    <source>
        <dbReference type="EMBL" id="PSB26030.1"/>
    </source>
</evidence>
<dbReference type="SUPFAM" id="SSF52129">
    <property type="entry name" value="Caspase-like"/>
    <property type="match status" value="1"/>
</dbReference>
<dbReference type="GO" id="GO:0006508">
    <property type="term" value="P:proteolysis"/>
    <property type="evidence" value="ECO:0007669"/>
    <property type="project" value="InterPro"/>
</dbReference>
<dbReference type="InterPro" id="IPR029030">
    <property type="entry name" value="Caspase-like_dom_sf"/>
</dbReference>
<dbReference type="InterPro" id="IPR011600">
    <property type="entry name" value="Pept_C14_caspase"/>
</dbReference>
<sequence length="182" mass="19993">MAKIALLIGVSDYQSGFNSLPGTQTDIREMQRVLQHPQMGGFDEVDLLPNPDKSGMELAIEKLLADRQRDDLVLLYFSGHGFKDDDGSLYFVTRTTEQRSPHQIYQSTAVPASVLQNWMSRSPCKRQVLVLDCCFSGAFAEGMKAKSINQPVEIAAFGGEGRAVLTSSTATQVSFEQQEAAV</sequence>
<dbReference type="OrthoDB" id="473693at2"/>
<keyword evidence="3" id="KW-1185">Reference proteome</keyword>
<dbReference type="EMBL" id="PVWK01000117">
    <property type="protein sequence ID" value="PSB26030.1"/>
    <property type="molecule type" value="Genomic_DNA"/>
</dbReference>
<dbReference type="PANTHER" id="PTHR22576:SF37">
    <property type="entry name" value="MUCOSA-ASSOCIATED LYMPHOID TISSUE LYMPHOMA TRANSLOCATION PROTEIN 1"/>
    <property type="match status" value="1"/>
</dbReference>
<evidence type="ECO:0000259" key="1">
    <source>
        <dbReference type="Pfam" id="PF00656"/>
    </source>
</evidence>
<accession>A0A2T1DZV9</accession>
<protein>
    <recommendedName>
        <fullName evidence="1">Peptidase C14 caspase domain-containing protein</fullName>
    </recommendedName>
</protein>
<dbReference type="InterPro" id="IPR052039">
    <property type="entry name" value="Caspase-related_regulators"/>
</dbReference>
<organism evidence="2 3">
    <name type="scientific">Stenomitos frigidus ULC18</name>
    <dbReference type="NCBI Taxonomy" id="2107698"/>
    <lineage>
        <taxon>Bacteria</taxon>
        <taxon>Bacillati</taxon>
        <taxon>Cyanobacteriota</taxon>
        <taxon>Cyanophyceae</taxon>
        <taxon>Leptolyngbyales</taxon>
        <taxon>Leptolyngbyaceae</taxon>
        <taxon>Stenomitos</taxon>
    </lineage>
</organism>
<dbReference type="NCBIfam" id="NF047832">
    <property type="entry name" value="caspase_w_EACC1"/>
    <property type="match status" value="1"/>
</dbReference>
<dbReference type="Pfam" id="PF00656">
    <property type="entry name" value="Peptidase_C14"/>
    <property type="match status" value="1"/>
</dbReference>
<reference evidence="3" key="1">
    <citation type="submission" date="2018-02" db="EMBL/GenBank/DDBJ databases">
        <authorList>
            <person name="Moore K."/>
            <person name="Momper L."/>
        </authorList>
    </citation>
    <scope>NUCLEOTIDE SEQUENCE [LARGE SCALE GENOMIC DNA]</scope>
    <source>
        <strain evidence="3">ULC18</strain>
    </source>
</reference>